<protein>
    <recommendedName>
        <fullName evidence="5">Copper resistance protein B</fullName>
    </recommendedName>
</protein>
<evidence type="ECO:0008006" key="5">
    <source>
        <dbReference type="Google" id="ProtNLM"/>
    </source>
</evidence>
<gene>
    <name evidence="3" type="ORF">LRQ20_11420</name>
</gene>
<comment type="caution">
    <text evidence="3">The sequence shown here is derived from an EMBL/GenBank/DDBJ whole genome shotgun (WGS) entry which is preliminary data.</text>
</comment>
<reference evidence="3 4" key="2">
    <citation type="journal article" date="2023" name="Plant Pathol.">
        <title>Dismantling and reorganizing Pseudomonas marginalis sensu#lato.</title>
        <authorList>
            <person name="Sawada H."/>
            <person name="Fujikawa T."/>
            <person name="Satou M."/>
        </authorList>
    </citation>
    <scope>NUCLEOTIDE SEQUENCE [LARGE SCALE GENOMIC DNA]</scope>
    <source>
        <strain evidence="3 4">MAFF 311096</strain>
    </source>
</reference>
<organism evidence="3 4">
    <name type="scientific">Pseudomonas petroselini</name>
    <dbReference type="NCBI Taxonomy" id="2899822"/>
    <lineage>
        <taxon>Bacteria</taxon>
        <taxon>Pseudomonadati</taxon>
        <taxon>Pseudomonadota</taxon>
        <taxon>Gammaproteobacteria</taxon>
        <taxon>Pseudomonadales</taxon>
        <taxon>Pseudomonadaceae</taxon>
        <taxon>Pseudomonas</taxon>
    </lineage>
</organism>
<dbReference type="EMBL" id="JAJOZI010000060">
    <property type="protein sequence ID" value="MCD7038943.1"/>
    <property type="molecule type" value="Genomic_DNA"/>
</dbReference>
<evidence type="ECO:0000256" key="1">
    <source>
        <dbReference type="SAM" id="MobiDB-lite"/>
    </source>
</evidence>
<reference evidence="3 4" key="1">
    <citation type="journal article" date="2022" name="Int. J. Syst. Evol. Microbiol.">
        <title>Pseudomonas petroselini sp. nov., a pathogen causing bacterial rot of parsley in Japan.</title>
        <authorList>
            <person name="Sawada H."/>
            <person name="Fujikawa T."/>
            <person name="Osada S."/>
            <person name="Satou M."/>
        </authorList>
    </citation>
    <scope>NUCLEOTIDE SEQUENCE [LARGE SCALE GENOMIC DNA]</scope>
    <source>
        <strain evidence="3 4">MAFF 311096</strain>
    </source>
</reference>
<dbReference type="Proteomes" id="UP001154922">
    <property type="component" value="Unassembled WGS sequence"/>
</dbReference>
<keyword evidence="4" id="KW-1185">Reference proteome</keyword>
<evidence type="ECO:0000313" key="4">
    <source>
        <dbReference type="Proteomes" id="UP001154922"/>
    </source>
</evidence>
<evidence type="ECO:0000256" key="2">
    <source>
        <dbReference type="SAM" id="SignalP"/>
    </source>
</evidence>
<evidence type="ECO:0000313" key="3">
    <source>
        <dbReference type="EMBL" id="MCD7038943.1"/>
    </source>
</evidence>
<keyword evidence="2" id="KW-0732">Signal</keyword>
<proteinExistence type="predicted"/>
<feature type="signal peptide" evidence="2">
    <location>
        <begin position="1"/>
        <end position="29"/>
    </location>
</feature>
<sequence length="84" mass="9013">MSTYLNRNSLVGCLFAAVLLSGLSSTVLAEENGSDHSTTVPATATDKPATANDPKLDHGSMDHSQMSHESMDHDQKNQKGRLRS</sequence>
<feature type="chain" id="PRO_5045445115" description="Copper resistance protein B" evidence="2">
    <location>
        <begin position="30"/>
        <end position="84"/>
    </location>
</feature>
<name>A0ABS8QTJ8_9PSED</name>
<feature type="compositionally biased region" description="Basic and acidic residues" evidence="1">
    <location>
        <begin position="54"/>
        <end position="77"/>
    </location>
</feature>
<feature type="region of interest" description="Disordered" evidence="1">
    <location>
        <begin position="30"/>
        <end position="84"/>
    </location>
</feature>
<accession>A0ABS8QTJ8</accession>
<dbReference type="RefSeq" id="WP_231808394.1">
    <property type="nucleotide sequence ID" value="NZ_JAJOZI010000060.1"/>
</dbReference>